<protein>
    <recommendedName>
        <fullName evidence="1">Peptidase M16 C-terminal domain-containing protein</fullName>
    </recommendedName>
</protein>
<name>A0A0G0Q6F7_9BACT</name>
<feature type="domain" description="Peptidase M16 C-terminal" evidence="1">
    <location>
        <begin position="195"/>
        <end position="356"/>
    </location>
</feature>
<dbReference type="SUPFAM" id="SSF63411">
    <property type="entry name" value="LuxS/MPP-like metallohydrolase"/>
    <property type="match status" value="2"/>
</dbReference>
<evidence type="ECO:0000313" key="2">
    <source>
        <dbReference type="EMBL" id="KKR06005.1"/>
    </source>
</evidence>
<gene>
    <name evidence="2" type="ORF">UT34_C0001G0045</name>
</gene>
<proteinExistence type="predicted"/>
<reference evidence="2 3" key="1">
    <citation type="journal article" date="2015" name="Nature">
        <title>rRNA introns, odd ribosomes, and small enigmatic genomes across a large radiation of phyla.</title>
        <authorList>
            <person name="Brown C.T."/>
            <person name="Hug L.A."/>
            <person name="Thomas B.C."/>
            <person name="Sharon I."/>
            <person name="Castelle C.J."/>
            <person name="Singh A."/>
            <person name="Wilkins M.J."/>
            <person name="Williams K.H."/>
            <person name="Banfield J.F."/>
        </authorList>
    </citation>
    <scope>NUCLEOTIDE SEQUENCE [LARGE SCALE GENOMIC DNA]</scope>
</reference>
<evidence type="ECO:0000313" key="3">
    <source>
        <dbReference type="Proteomes" id="UP000034799"/>
    </source>
</evidence>
<organism evidence="2 3">
    <name type="scientific">candidate division WS6 bacterium GW2011_GWF2_39_15</name>
    <dbReference type="NCBI Taxonomy" id="1619100"/>
    <lineage>
        <taxon>Bacteria</taxon>
        <taxon>Candidatus Dojkabacteria</taxon>
    </lineage>
</organism>
<dbReference type="AlphaFoldDB" id="A0A0G0Q6F7"/>
<dbReference type="InterPro" id="IPR011249">
    <property type="entry name" value="Metalloenz_LuxS/M16"/>
</dbReference>
<comment type="caution">
    <text evidence="2">The sequence shown here is derived from an EMBL/GenBank/DDBJ whole genome shotgun (WGS) entry which is preliminary data.</text>
</comment>
<accession>A0A0G0Q6F7</accession>
<evidence type="ECO:0000259" key="1">
    <source>
        <dbReference type="Pfam" id="PF05193"/>
    </source>
</evidence>
<dbReference type="Gene3D" id="3.30.830.10">
    <property type="entry name" value="Metalloenzyme, LuxS/M16 peptidase-like"/>
    <property type="match status" value="2"/>
</dbReference>
<dbReference type="Pfam" id="PF05193">
    <property type="entry name" value="Peptidase_M16_C"/>
    <property type="match status" value="1"/>
</dbReference>
<dbReference type="Proteomes" id="UP000034799">
    <property type="component" value="Unassembled WGS sequence"/>
</dbReference>
<sequence>MRMKIVKRWFDERYRAENIVYQLPKGTLFLHSKDPKTIDSVFAITSLIGSFFNDIIEVKGGTAHFLEHILGGRPNKTFKTKNQIDNYEFGTKKYPKIHSNAWTSRAGVIFYGTSHHKGETRLLKRIISMMEFDPEKMNKYIEKERKIILSELGEKSKPQKNSVLQFWKFAFKDLGPEYQRYVLGTEEDIKGIATNDLQKFYKVIFNRDAVILSLQSNLDISEETETLLNYADEIVFQNKNKIDKKPEEKIENQFRYKHFFDERATNIYVELSCFEKDLLKIDYNQRVTRILSYNLVNYLIFEIIREKKGYVYSSEAIYNSSLLAKYNSKGICFSTNKQNFVKALNEYFKIISKGAENFLKTASGKNWLESQISGTIFPNTMEYDDDYGRSKASHYLEGYDIYDYSKLKKAVLKVKSNDLTNYIKKVFLDTPHLVWIQSDLNEKTIYKDFKKTDYYKYQSKLPISQP</sequence>
<dbReference type="EMBL" id="LBWK01000001">
    <property type="protein sequence ID" value="KKR06005.1"/>
    <property type="molecule type" value="Genomic_DNA"/>
</dbReference>
<dbReference type="InterPro" id="IPR007863">
    <property type="entry name" value="Peptidase_M16_C"/>
</dbReference>
<dbReference type="STRING" id="1619100.UT34_C0001G0045"/>
<dbReference type="GO" id="GO:0046872">
    <property type="term" value="F:metal ion binding"/>
    <property type="evidence" value="ECO:0007669"/>
    <property type="project" value="InterPro"/>
</dbReference>